<dbReference type="Proteomes" id="UP000324222">
    <property type="component" value="Unassembled WGS sequence"/>
</dbReference>
<feature type="region of interest" description="Disordered" evidence="1">
    <location>
        <begin position="149"/>
        <end position="302"/>
    </location>
</feature>
<organism evidence="2 3">
    <name type="scientific">Portunus trituberculatus</name>
    <name type="common">Swimming crab</name>
    <name type="synonym">Neptunus trituberculatus</name>
    <dbReference type="NCBI Taxonomy" id="210409"/>
    <lineage>
        <taxon>Eukaryota</taxon>
        <taxon>Metazoa</taxon>
        <taxon>Ecdysozoa</taxon>
        <taxon>Arthropoda</taxon>
        <taxon>Crustacea</taxon>
        <taxon>Multicrustacea</taxon>
        <taxon>Malacostraca</taxon>
        <taxon>Eumalacostraca</taxon>
        <taxon>Eucarida</taxon>
        <taxon>Decapoda</taxon>
        <taxon>Pleocyemata</taxon>
        <taxon>Brachyura</taxon>
        <taxon>Eubrachyura</taxon>
        <taxon>Portunoidea</taxon>
        <taxon>Portunidae</taxon>
        <taxon>Portuninae</taxon>
        <taxon>Portunus</taxon>
    </lineage>
</organism>
<sequence>MPPLSPHTQPAVPPSRPQYNALFPSPLHPAHQPPIPGPTAQPLPTPVFVTPSVRVSLRPNTHFRTSFTTTITIISTSISPLARSPPSPRHPCRSLAQPPAPASSSSSSSAVSNTPAKTLKGSDGQRAAGCGCCGRSAASRHVLRNNDGDKKAAWNERETAEHGEEIAVVKECDGKEAGEEQKEEEARGGEEERKEGRRHDRGGKEGNALTFPATPSSSPPCPCLATSVPFTLSPPVNPRPCTCQVSSTPLTPTPGPPNNPSFGPLVTPSFHSSPLPPPTDPLSPAANTRVLNAPSFRPASTT</sequence>
<dbReference type="EMBL" id="VSRR010011372">
    <property type="protein sequence ID" value="MPC53087.1"/>
    <property type="molecule type" value="Genomic_DNA"/>
</dbReference>
<feature type="region of interest" description="Disordered" evidence="1">
    <location>
        <begin position="1"/>
        <end position="43"/>
    </location>
</feature>
<feature type="compositionally biased region" description="Basic and acidic residues" evidence="1">
    <location>
        <begin position="149"/>
        <end position="204"/>
    </location>
</feature>
<evidence type="ECO:0000313" key="2">
    <source>
        <dbReference type="EMBL" id="MPC53087.1"/>
    </source>
</evidence>
<gene>
    <name evidence="2" type="ORF">E2C01_046970</name>
</gene>
<evidence type="ECO:0000256" key="1">
    <source>
        <dbReference type="SAM" id="MobiDB-lite"/>
    </source>
</evidence>
<evidence type="ECO:0000313" key="3">
    <source>
        <dbReference type="Proteomes" id="UP000324222"/>
    </source>
</evidence>
<feature type="region of interest" description="Disordered" evidence="1">
    <location>
        <begin position="78"/>
        <end position="127"/>
    </location>
</feature>
<keyword evidence="3" id="KW-1185">Reference proteome</keyword>
<feature type="compositionally biased region" description="Pro residues" evidence="1">
    <location>
        <begin position="31"/>
        <end position="43"/>
    </location>
</feature>
<comment type="caution">
    <text evidence="2">The sequence shown here is derived from an EMBL/GenBank/DDBJ whole genome shotgun (WGS) entry which is preliminary data.</text>
</comment>
<feature type="compositionally biased region" description="Pro residues" evidence="1">
    <location>
        <begin position="1"/>
        <end position="16"/>
    </location>
</feature>
<reference evidence="2 3" key="1">
    <citation type="submission" date="2019-05" db="EMBL/GenBank/DDBJ databases">
        <title>Another draft genome of Portunus trituberculatus and its Hox gene families provides insights of decapod evolution.</title>
        <authorList>
            <person name="Jeong J.-H."/>
            <person name="Song I."/>
            <person name="Kim S."/>
            <person name="Choi T."/>
            <person name="Kim D."/>
            <person name="Ryu S."/>
            <person name="Kim W."/>
        </authorList>
    </citation>
    <scope>NUCLEOTIDE SEQUENCE [LARGE SCALE GENOMIC DNA]</scope>
    <source>
        <tissue evidence="2">Muscle</tissue>
    </source>
</reference>
<feature type="compositionally biased region" description="Low complexity" evidence="1">
    <location>
        <begin position="206"/>
        <end position="216"/>
    </location>
</feature>
<name>A0A5B7G6B4_PORTR</name>
<protein>
    <submittedName>
        <fullName evidence="2">Uncharacterized protein</fullName>
    </submittedName>
</protein>
<dbReference type="AlphaFoldDB" id="A0A5B7G6B4"/>
<proteinExistence type="predicted"/>
<accession>A0A5B7G6B4</accession>
<feature type="compositionally biased region" description="Low complexity" evidence="1">
    <location>
        <begin position="93"/>
        <end position="116"/>
    </location>
</feature>